<dbReference type="Proteomes" id="UP001596287">
    <property type="component" value="Unassembled WGS sequence"/>
</dbReference>
<reference evidence="2" key="1">
    <citation type="journal article" date="2019" name="Int. J. Syst. Evol. Microbiol.">
        <title>The Global Catalogue of Microorganisms (GCM) 10K type strain sequencing project: providing services to taxonomists for standard genome sequencing and annotation.</title>
        <authorList>
            <consortium name="The Broad Institute Genomics Platform"/>
            <consortium name="The Broad Institute Genome Sequencing Center for Infectious Disease"/>
            <person name="Wu L."/>
            <person name="Ma J."/>
        </authorList>
    </citation>
    <scope>NUCLEOTIDE SEQUENCE [LARGE SCALE GENOMIC DNA]</scope>
    <source>
        <strain evidence="2">CCUG 49679</strain>
    </source>
</reference>
<evidence type="ECO:0008006" key="3">
    <source>
        <dbReference type="Google" id="ProtNLM"/>
    </source>
</evidence>
<organism evidence="1 2">
    <name type="scientific">Flavobacterium qiangtangense</name>
    <dbReference type="NCBI Taxonomy" id="1442595"/>
    <lineage>
        <taxon>Bacteria</taxon>
        <taxon>Pseudomonadati</taxon>
        <taxon>Bacteroidota</taxon>
        <taxon>Flavobacteriia</taxon>
        <taxon>Flavobacteriales</taxon>
        <taxon>Flavobacteriaceae</taxon>
        <taxon>Flavobacterium</taxon>
    </lineage>
</organism>
<keyword evidence="2" id="KW-1185">Reference proteome</keyword>
<evidence type="ECO:0000313" key="1">
    <source>
        <dbReference type="EMBL" id="MFC6095503.1"/>
    </source>
</evidence>
<gene>
    <name evidence="1" type="ORF">ACFPVY_02505</name>
</gene>
<proteinExistence type="predicted"/>
<evidence type="ECO:0000313" key="2">
    <source>
        <dbReference type="Proteomes" id="UP001596287"/>
    </source>
</evidence>
<comment type="caution">
    <text evidence="1">The sequence shown here is derived from an EMBL/GenBank/DDBJ whole genome shotgun (WGS) entry which is preliminary data.</text>
</comment>
<protein>
    <recommendedName>
        <fullName evidence="3">TolC family protein</fullName>
    </recommendedName>
</protein>
<name>A0ABW1PIQ7_9FLAO</name>
<sequence>MKGSTALLPEELLFATAKAQNNALALTNLRRMDVQSNMQREE</sequence>
<accession>A0ABW1PIQ7</accession>
<dbReference type="RefSeq" id="WP_379790131.1">
    <property type="nucleotide sequence ID" value="NZ_JBHSQB010000003.1"/>
</dbReference>
<dbReference type="EMBL" id="JBHSQB010000003">
    <property type="protein sequence ID" value="MFC6095503.1"/>
    <property type="molecule type" value="Genomic_DNA"/>
</dbReference>